<dbReference type="EMBL" id="CP040749">
    <property type="protein sequence ID" value="QCX40102.1"/>
    <property type="molecule type" value="Genomic_DNA"/>
</dbReference>
<organism evidence="2 3">
    <name type="scientific">Aureibaculum algae</name>
    <dbReference type="NCBI Taxonomy" id="2584122"/>
    <lineage>
        <taxon>Bacteria</taxon>
        <taxon>Pseudomonadati</taxon>
        <taxon>Bacteroidota</taxon>
        <taxon>Flavobacteriia</taxon>
        <taxon>Flavobacteriales</taxon>
        <taxon>Flavobacteriaceae</taxon>
        <taxon>Aureibaculum</taxon>
    </lineage>
</organism>
<sequence length="107" mass="13344">MILFSKYLIPKNYTGLAIYPFIFLKNKSLSDNWVLINHERIHLKQQLELLWVFFFLWYILEFLFRFVQLRNWNDAYKNISFEKESYENEGNPNYLNERKTWSFINYL</sequence>
<name>A0A5B7TZJ3_9FLAO</name>
<proteinExistence type="predicted"/>
<evidence type="ECO:0000313" key="2">
    <source>
        <dbReference type="EMBL" id="QCX40102.1"/>
    </source>
</evidence>
<dbReference type="OrthoDB" id="1027344at2"/>
<accession>A0A5B7TZJ3</accession>
<keyword evidence="3" id="KW-1185">Reference proteome</keyword>
<evidence type="ECO:0008006" key="4">
    <source>
        <dbReference type="Google" id="ProtNLM"/>
    </source>
</evidence>
<protein>
    <recommendedName>
        <fullName evidence="4">Peptidase M56 domain-containing protein</fullName>
    </recommendedName>
</protein>
<keyword evidence="1" id="KW-1133">Transmembrane helix</keyword>
<evidence type="ECO:0000256" key="1">
    <source>
        <dbReference type="SAM" id="Phobius"/>
    </source>
</evidence>
<feature type="transmembrane region" description="Helical" evidence="1">
    <location>
        <begin position="49"/>
        <end position="67"/>
    </location>
</feature>
<dbReference type="RefSeq" id="WP_117879422.1">
    <property type="nucleotide sequence ID" value="NZ_CP040749.1"/>
</dbReference>
<gene>
    <name evidence="2" type="ORF">FF125_17220</name>
</gene>
<keyword evidence="1" id="KW-0812">Transmembrane</keyword>
<dbReference type="AlphaFoldDB" id="A0A5B7TZJ3"/>
<evidence type="ECO:0000313" key="3">
    <source>
        <dbReference type="Proteomes" id="UP000306229"/>
    </source>
</evidence>
<dbReference type="Proteomes" id="UP000306229">
    <property type="component" value="Chromosome"/>
</dbReference>
<keyword evidence="1" id="KW-0472">Membrane</keyword>
<reference evidence="2 3" key="1">
    <citation type="submission" date="2019-05" db="EMBL/GenBank/DDBJ databases">
        <title>Algicella ahnfeltiae gen. nov., sp. nov., a novel marine bacterium of the family Flavobacteriaceae isolated from a red alga.</title>
        <authorList>
            <person name="Nedashkovskaya O.I."/>
            <person name="Kukhlevskiy A.D."/>
            <person name="Kim S.-G."/>
            <person name="Zhukova N.V."/>
            <person name="Mikhailov V.V."/>
        </authorList>
    </citation>
    <scope>NUCLEOTIDE SEQUENCE [LARGE SCALE GENOMIC DNA]</scope>
    <source>
        <strain evidence="2 3">10Alg115</strain>
    </source>
</reference>
<dbReference type="KEGG" id="fbe:FF125_17220"/>